<evidence type="ECO:0000313" key="4">
    <source>
        <dbReference type="Proteomes" id="UP000000226"/>
    </source>
</evidence>
<keyword evidence="2" id="KW-0472">Membrane</keyword>
<feature type="transmembrane region" description="Helical" evidence="2">
    <location>
        <begin position="40"/>
        <end position="59"/>
    </location>
</feature>
<dbReference type="STRING" id="3885.V7AX79"/>
<feature type="compositionally biased region" description="Pro residues" evidence="1">
    <location>
        <begin position="94"/>
        <end position="108"/>
    </location>
</feature>
<organism evidence="3 4">
    <name type="scientific">Phaseolus vulgaris</name>
    <name type="common">Kidney bean</name>
    <name type="synonym">French bean</name>
    <dbReference type="NCBI Taxonomy" id="3885"/>
    <lineage>
        <taxon>Eukaryota</taxon>
        <taxon>Viridiplantae</taxon>
        <taxon>Streptophyta</taxon>
        <taxon>Embryophyta</taxon>
        <taxon>Tracheophyta</taxon>
        <taxon>Spermatophyta</taxon>
        <taxon>Magnoliopsida</taxon>
        <taxon>eudicotyledons</taxon>
        <taxon>Gunneridae</taxon>
        <taxon>Pentapetalae</taxon>
        <taxon>rosids</taxon>
        <taxon>fabids</taxon>
        <taxon>Fabales</taxon>
        <taxon>Fabaceae</taxon>
        <taxon>Papilionoideae</taxon>
        <taxon>50 kb inversion clade</taxon>
        <taxon>NPAAA clade</taxon>
        <taxon>indigoferoid/millettioid clade</taxon>
        <taxon>Phaseoleae</taxon>
        <taxon>Phaseolus</taxon>
    </lineage>
</organism>
<dbReference type="eggNOG" id="ENOG502S89H">
    <property type="taxonomic scope" value="Eukaryota"/>
</dbReference>
<keyword evidence="2" id="KW-0812">Transmembrane</keyword>
<evidence type="ECO:0000256" key="1">
    <source>
        <dbReference type="SAM" id="MobiDB-lite"/>
    </source>
</evidence>
<feature type="region of interest" description="Disordered" evidence="1">
    <location>
        <begin position="94"/>
        <end position="163"/>
    </location>
</feature>
<dbReference type="Gramene" id="ESW08841">
    <property type="protein sequence ID" value="ESW08841"/>
    <property type="gene ID" value="PHAVU_009G079200g"/>
</dbReference>
<proteinExistence type="predicted"/>
<dbReference type="Proteomes" id="UP000000226">
    <property type="component" value="Chromosome 9"/>
</dbReference>
<evidence type="ECO:0000256" key="2">
    <source>
        <dbReference type="SAM" id="Phobius"/>
    </source>
</evidence>
<dbReference type="EMBL" id="CM002296">
    <property type="protein sequence ID" value="ESW08841.1"/>
    <property type="molecule type" value="Genomic_DNA"/>
</dbReference>
<feature type="transmembrane region" description="Helical" evidence="2">
    <location>
        <begin position="176"/>
        <end position="202"/>
    </location>
</feature>
<keyword evidence="4" id="KW-1185">Reference proteome</keyword>
<dbReference type="OMA" id="PPSYMIY"/>
<feature type="compositionally biased region" description="Low complexity" evidence="1">
    <location>
        <begin position="109"/>
        <end position="119"/>
    </location>
</feature>
<accession>V7AX79</accession>
<gene>
    <name evidence="3" type="ORF">PHAVU_009G079200g</name>
</gene>
<reference evidence="4" key="1">
    <citation type="journal article" date="2014" name="Nat. Genet.">
        <title>A reference genome for common bean and genome-wide analysis of dual domestications.</title>
        <authorList>
            <person name="Schmutz J."/>
            <person name="McClean P.E."/>
            <person name="Mamidi S."/>
            <person name="Wu G.A."/>
            <person name="Cannon S.B."/>
            <person name="Grimwood J."/>
            <person name="Jenkins J."/>
            <person name="Shu S."/>
            <person name="Song Q."/>
            <person name="Chavarro C."/>
            <person name="Torres-Torres M."/>
            <person name="Geffroy V."/>
            <person name="Moghaddam S.M."/>
            <person name="Gao D."/>
            <person name="Abernathy B."/>
            <person name="Barry K."/>
            <person name="Blair M."/>
            <person name="Brick M.A."/>
            <person name="Chovatia M."/>
            <person name="Gepts P."/>
            <person name="Goodstein D.M."/>
            <person name="Gonzales M."/>
            <person name="Hellsten U."/>
            <person name="Hyten D.L."/>
            <person name="Jia G."/>
            <person name="Kelly J.D."/>
            <person name="Kudrna D."/>
            <person name="Lee R."/>
            <person name="Richard M.M."/>
            <person name="Miklas P.N."/>
            <person name="Osorno J.M."/>
            <person name="Rodrigues J."/>
            <person name="Thareau V."/>
            <person name="Urrea C.A."/>
            <person name="Wang M."/>
            <person name="Yu Y."/>
            <person name="Zhang M."/>
            <person name="Wing R.A."/>
            <person name="Cregan P.B."/>
            <person name="Rokhsar D.S."/>
            <person name="Jackson S.A."/>
        </authorList>
    </citation>
    <scope>NUCLEOTIDE SEQUENCE [LARGE SCALE GENOMIC DNA]</scope>
    <source>
        <strain evidence="4">cv. G19833</strain>
    </source>
</reference>
<keyword evidence="2" id="KW-1133">Transmembrane helix</keyword>
<sequence length="204" mass="22083">MSTTTTTTYPINIPSEFPGASPASVQMGYINFSGFITKSLFSWFKASFIVIALFARVTLEDKVEDPSSALFCISDCSTCPVICSPPPPALITPHPTFSPSPPHSPPPSSSSSLPYNSYLSPPPPSKPKLAPPPPLSHSSGPPPPPSFKSYTTPPSGLEQPQPTVVSAPHDFSYPYYYFYASAASSPSFHAPFLLLLFFLVFYRW</sequence>
<feature type="compositionally biased region" description="Pro residues" evidence="1">
    <location>
        <begin position="120"/>
        <end position="146"/>
    </location>
</feature>
<dbReference type="OrthoDB" id="1435463at2759"/>
<dbReference type="AlphaFoldDB" id="V7AX79"/>
<name>V7AX79_PHAVU</name>
<protein>
    <submittedName>
        <fullName evidence="3">Uncharacterized protein</fullName>
    </submittedName>
</protein>
<evidence type="ECO:0000313" key="3">
    <source>
        <dbReference type="EMBL" id="ESW08841.1"/>
    </source>
</evidence>